<comment type="caution">
    <text evidence="2">The sequence shown here is derived from an EMBL/GenBank/DDBJ whole genome shotgun (WGS) entry which is preliminary data.</text>
</comment>
<feature type="coiled-coil region" evidence="1">
    <location>
        <begin position="15"/>
        <end position="42"/>
    </location>
</feature>
<dbReference type="Proteomes" id="UP000242146">
    <property type="component" value="Unassembled WGS sequence"/>
</dbReference>
<evidence type="ECO:0000313" key="2">
    <source>
        <dbReference type="EMBL" id="ORX54527.1"/>
    </source>
</evidence>
<dbReference type="AlphaFoldDB" id="A0A1X2GIH6"/>
<keyword evidence="3" id="KW-1185">Reference proteome</keyword>
<evidence type="ECO:0000256" key="1">
    <source>
        <dbReference type="SAM" id="Coils"/>
    </source>
</evidence>
<proteinExistence type="predicted"/>
<evidence type="ECO:0000313" key="3">
    <source>
        <dbReference type="Proteomes" id="UP000242146"/>
    </source>
</evidence>
<gene>
    <name evidence="2" type="ORF">DM01DRAFT_18160</name>
</gene>
<dbReference type="OrthoDB" id="2288259at2759"/>
<name>A0A1X2GIH6_9FUNG</name>
<accession>A0A1X2GIH6</accession>
<keyword evidence="1" id="KW-0175">Coiled coil</keyword>
<organism evidence="2 3">
    <name type="scientific">Hesseltinella vesiculosa</name>
    <dbReference type="NCBI Taxonomy" id="101127"/>
    <lineage>
        <taxon>Eukaryota</taxon>
        <taxon>Fungi</taxon>
        <taxon>Fungi incertae sedis</taxon>
        <taxon>Mucoromycota</taxon>
        <taxon>Mucoromycotina</taxon>
        <taxon>Mucoromycetes</taxon>
        <taxon>Mucorales</taxon>
        <taxon>Cunninghamellaceae</taxon>
        <taxon>Hesseltinella</taxon>
    </lineage>
</organism>
<protein>
    <submittedName>
        <fullName evidence="2">Uncharacterized protein</fullName>
    </submittedName>
</protein>
<reference evidence="2 3" key="1">
    <citation type="submission" date="2016-07" db="EMBL/GenBank/DDBJ databases">
        <title>Pervasive Adenine N6-methylation of Active Genes in Fungi.</title>
        <authorList>
            <consortium name="DOE Joint Genome Institute"/>
            <person name="Mondo S.J."/>
            <person name="Dannebaum R.O."/>
            <person name="Kuo R.C."/>
            <person name="Labutti K."/>
            <person name="Haridas S."/>
            <person name="Kuo A."/>
            <person name="Salamov A."/>
            <person name="Ahrendt S.R."/>
            <person name="Lipzen A."/>
            <person name="Sullivan W."/>
            <person name="Andreopoulos W.B."/>
            <person name="Clum A."/>
            <person name="Lindquist E."/>
            <person name="Daum C."/>
            <person name="Ramamoorthy G.K."/>
            <person name="Gryganskyi A."/>
            <person name="Culley D."/>
            <person name="Magnuson J.K."/>
            <person name="James T.Y."/>
            <person name="O'Malley M.A."/>
            <person name="Stajich J.E."/>
            <person name="Spatafora J.W."/>
            <person name="Visel A."/>
            <person name="Grigoriev I.V."/>
        </authorList>
    </citation>
    <scope>NUCLEOTIDE SEQUENCE [LARGE SCALE GENOMIC DNA]</scope>
    <source>
        <strain evidence="2 3">NRRL 3301</strain>
    </source>
</reference>
<dbReference type="EMBL" id="MCGT01000013">
    <property type="protein sequence ID" value="ORX54527.1"/>
    <property type="molecule type" value="Genomic_DNA"/>
</dbReference>
<sequence>MEITREQAICILFCEEYSERNIAKLSRRLKDLENMDIVYENNPEMPVLVSIKMINKKPWQYQ</sequence>